<proteinExistence type="predicted"/>
<name>A0ABW4D421_9LACO</name>
<evidence type="ECO:0000313" key="3">
    <source>
        <dbReference type="Proteomes" id="UP001597189"/>
    </source>
</evidence>
<gene>
    <name evidence="2" type="ORF">ACFQ44_03590</name>
</gene>
<dbReference type="EMBL" id="JBHTOD010000002">
    <property type="protein sequence ID" value="MFD1454767.1"/>
    <property type="molecule type" value="Genomic_DNA"/>
</dbReference>
<sequence>MKRLMVKLGLVVLAAGTLGGVAAPSAASASTKAKPATFTNTDLKRYYKNASSKTAFYFKSYKSNGKTGTLLIFGDFNGKSANVKYGVPTSIKVSKNKRTLTTKYKLIEFKTTDNKTTTSLTKSTYTFKLTKKSSTKFSTKVTGTKLNRRLASATGKTYSYSKVKKSPAAAYAKKYVKPAMQKQYTDIFNNTDALTAAQKKQYATEYTNNAVKTMINNFNYKA</sequence>
<feature type="chain" id="PRO_5046322492" evidence="1">
    <location>
        <begin position="30"/>
        <end position="222"/>
    </location>
</feature>
<dbReference type="RefSeq" id="WP_203642998.1">
    <property type="nucleotide sequence ID" value="NZ_BOLN01000002.1"/>
</dbReference>
<organism evidence="2 3">
    <name type="scientific">Levilactobacillus lanxiensis</name>
    <dbReference type="NCBI Taxonomy" id="2799568"/>
    <lineage>
        <taxon>Bacteria</taxon>
        <taxon>Bacillati</taxon>
        <taxon>Bacillota</taxon>
        <taxon>Bacilli</taxon>
        <taxon>Lactobacillales</taxon>
        <taxon>Lactobacillaceae</taxon>
        <taxon>Levilactobacillus</taxon>
    </lineage>
</organism>
<evidence type="ECO:0000313" key="2">
    <source>
        <dbReference type="EMBL" id="MFD1454767.1"/>
    </source>
</evidence>
<keyword evidence="3" id="KW-1185">Reference proteome</keyword>
<accession>A0ABW4D421</accession>
<reference evidence="3" key="1">
    <citation type="journal article" date="2019" name="Int. J. Syst. Evol. Microbiol.">
        <title>The Global Catalogue of Microorganisms (GCM) 10K type strain sequencing project: providing services to taxonomists for standard genome sequencing and annotation.</title>
        <authorList>
            <consortium name="The Broad Institute Genomics Platform"/>
            <consortium name="The Broad Institute Genome Sequencing Center for Infectious Disease"/>
            <person name="Wu L."/>
            <person name="Ma J."/>
        </authorList>
    </citation>
    <scope>NUCLEOTIDE SEQUENCE [LARGE SCALE GENOMIC DNA]</scope>
    <source>
        <strain evidence="3">CCM 8979</strain>
    </source>
</reference>
<evidence type="ECO:0000256" key="1">
    <source>
        <dbReference type="SAM" id="SignalP"/>
    </source>
</evidence>
<dbReference type="Proteomes" id="UP001597189">
    <property type="component" value="Unassembled WGS sequence"/>
</dbReference>
<feature type="signal peptide" evidence="1">
    <location>
        <begin position="1"/>
        <end position="29"/>
    </location>
</feature>
<comment type="caution">
    <text evidence="2">The sequence shown here is derived from an EMBL/GenBank/DDBJ whole genome shotgun (WGS) entry which is preliminary data.</text>
</comment>
<protein>
    <submittedName>
        <fullName evidence="2">Uncharacterized protein</fullName>
    </submittedName>
</protein>
<keyword evidence="1" id="KW-0732">Signal</keyword>